<dbReference type="EMBL" id="CM007384">
    <property type="protein sequence ID" value="ONK70693.1"/>
    <property type="molecule type" value="Genomic_DNA"/>
</dbReference>
<reference evidence="2" key="1">
    <citation type="journal article" date="2017" name="Nat. Commun.">
        <title>The asparagus genome sheds light on the origin and evolution of a young Y chromosome.</title>
        <authorList>
            <person name="Harkess A."/>
            <person name="Zhou J."/>
            <person name="Xu C."/>
            <person name="Bowers J.E."/>
            <person name="Van der Hulst R."/>
            <person name="Ayyampalayam S."/>
            <person name="Mercati F."/>
            <person name="Riccardi P."/>
            <person name="McKain M.R."/>
            <person name="Kakrana A."/>
            <person name="Tang H."/>
            <person name="Ray J."/>
            <person name="Groenendijk J."/>
            <person name="Arikit S."/>
            <person name="Mathioni S.M."/>
            <person name="Nakano M."/>
            <person name="Shan H."/>
            <person name="Telgmann-Rauber A."/>
            <person name="Kanno A."/>
            <person name="Yue Z."/>
            <person name="Chen H."/>
            <person name="Li W."/>
            <person name="Chen Y."/>
            <person name="Xu X."/>
            <person name="Zhang Y."/>
            <person name="Luo S."/>
            <person name="Chen H."/>
            <person name="Gao J."/>
            <person name="Mao Z."/>
            <person name="Pires J.C."/>
            <person name="Luo M."/>
            <person name="Kudrna D."/>
            <person name="Wing R.A."/>
            <person name="Meyers B.C."/>
            <person name="Yi K."/>
            <person name="Kong H."/>
            <person name="Lavrijsen P."/>
            <person name="Sunseri F."/>
            <person name="Falavigna A."/>
            <person name="Ye Y."/>
            <person name="Leebens-Mack J.H."/>
            <person name="Chen G."/>
        </authorList>
    </citation>
    <scope>NUCLEOTIDE SEQUENCE [LARGE SCALE GENOMIC DNA]</scope>
    <source>
        <strain evidence="2">cv. DH0086</strain>
    </source>
</reference>
<sequence>MEKLLNFTNVYVRRQREELYSVKLLDMKQSWLWIQGNCGKKEKKNCTLWVVRIDYRSRRNWILSQRPGRFKQIALSLTSWLVKVAGRGHDRAFWLFLSSWSD</sequence>
<evidence type="ECO:0000313" key="1">
    <source>
        <dbReference type="EMBL" id="ONK70693.1"/>
    </source>
</evidence>
<dbReference type="AlphaFoldDB" id="A0A5P1EZ02"/>
<keyword evidence="2" id="KW-1185">Reference proteome</keyword>
<protein>
    <submittedName>
        <fullName evidence="1">Uncharacterized protein</fullName>
    </submittedName>
</protein>
<dbReference type="Proteomes" id="UP000243459">
    <property type="component" value="Chromosome 4"/>
</dbReference>
<accession>A0A5P1EZ02</accession>
<evidence type="ECO:0000313" key="2">
    <source>
        <dbReference type="Proteomes" id="UP000243459"/>
    </source>
</evidence>
<name>A0A5P1EZ02_ASPOF</name>
<proteinExistence type="predicted"/>
<gene>
    <name evidence="1" type="ORF">A4U43_C04F540</name>
</gene>
<dbReference type="Gramene" id="ONK70693">
    <property type="protein sequence ID" value="ONK70693"/>
    <property type="gene ID" value="A4U43_C04F540"/>
</dbReference>
<organism evidence="1 2">
    <name type="scientific">Asparagus officinalis</name>
    <name type="common">Garden asparagus</name>
    <dbReference type="NCBI Taxonomy" id="4686"/>
    <lineage>
        <taxon>Eukaryota</taxon>
        <taxon>Viridiplantae</taxon>
        <taxon>Streptophyta</taxon>
        <taxon>Embryophyta</taxon>
        <taxon>Tracheophyta</taxon>
        <taxon>Spermatophyta</taxon>
        <taxon>Magnoliopsida</taxon>
        <taxon>Liliopsida</taxon>
        <taxon>Asparagales</taxon>
        <taxon>Asparagaceae</taxon>
        <taxon>Asparagoideae</taxon>
        <taxon>Asparagus</taxon>
    </lineage>
</organism>